<organism evidence="8 9">
    <name type="scientific">Nonomuraea rhodomycinica</name>
    <dbReference type="NCBI Taxonomy" id="1712872"/>
    <lineage>
        <taxon>Bacteria</taxon>
        <taxon>Bacillati</taxon>
        <taxon>Actinomycetota</taxon>
        <taxon>Actinomycetes</taxon>
        <taxon>Streptosporangiales</taxon>
        <taxon>Streptosporangiaceae</taxon>
        <taxon>Nonomuraea</taxon>
    </lineage>
</organism>
<proteinExistence type="inferred from homology"/>
<keyword evidence="3" id="KW-0472">Membrane</keyword>
<accession>A0A7Y6MAX8</accession>
<comment type="similarity">
    <text evidence="2">Belongs to the transpeptidase family.</text>
</comment>
<gene>
    <name evidence="8" type="ORF">HT134_13410</name>
</gene>
<feature type="signal peptide" evidence="4">
    <location>
        <begin position="1"/>
        <end position="19"/>
    </location>
</feature>
<dbReference type="GO" id="GO:0071972">
    <property type="term" value="F:peptidoglycan L,D-transpeptidase activity"/>
    <property type="evidence" value="ECO:0007669"/>
    <property type="project" value="TreeGrafter"/>
</dbReference>
<evidence type="ECO:0000259" key="7">
    <source>
        <dbReference type="Pfam" id="PF05223"/>
    </source>
</evidence>
<keyword evidence="4" id="KW-0732">Signal</keyword>
<dbReference type="InterPro" id="IPR007887">
    <property type="entry name" value="MecA_N"/>
</dbReference>
<dbReference type="RefSeq" id="WP_175600673.1">
    <property type="nucleotide sequence ID" value="NZ_JABWGO010000002.1"/>
</dbReference>
<dbReference type="InterPro" id="IPR012338">
    <property type="entry name" value="Beta-lactam/transpept-like"/>
</dbReference>
<feature type="chain" id="PRO_5030671235" evidence="4">
    <location>
        <begin position="20"/>
        <end position="624"/>
    </location>
</feature>
<dbReference type="InterPro" id="IPR036138">
    <property type="entry name" value="PBP_dimer_sf"/>
</dbReference>
<protein>
    <submittedName>
        <fullName evidence="8">Penicillin-binding protein</fullName>
    </submittedName>
</protein>
<evidence type="ECO:0000313" key="8">
    <source>
        <dbReference type="EMBL" id="NUW41132.1"/>
    </source>
</evidence>
<dbReference type="GO" id="GO:0008658">
    <property type="term" value="F:penicillin binding"/>
    <property type="evidence" value="ECO:0007669"/>
    <property type="project" value="InterPro"/>
</dbReference>
<dbReference type="GO" id="GO:0005886">
    <property type="term" value="C:plasma membrane"/>
    <property type="evidence" value="ECO:0007669"/>
    <property type="project" value="TreeGrafter"/>
</dbReference>
<dbReference type="Gene3D" id="3.30.1390.30">
    <property type="entry name" value="Penicillin-binding protein 2a, domain 3"/>
    <property type="match status" value="1"/>
</dbReference>
<feature type="domain" description="NTF2-like N-terminal transpeptidase" evidence="7">
    <location>
        <begin position="31"/>
        <end position="141"/>
    </location>
</feature>
<dbReference type="Pfam" id="PF05223">
    <property type="entry name" value="MecA_N"/>
    <property type="match status" value="1"/>
</dbReference>
<dbReference type="Pfam" id="PF03717">
    <property type="entry name" value="PBP_dimer"/>
    <property type="match status" value="1"/>
</dbReference>
<evidence type="ECO:0000256" key="3">
    <source>
        <dbReference type="ARBA" id="ARBA00023136"/>
    </source>
</evidence>
<dbReference type="PROSITE" id="PS51257">
    <property type="entry name" value="PROKAR_LIPOPROTEIN"/>
    <property type="match status" value="1"/>
</dbReference>
<feature type="domain" description="Penicillin-binding protein transpeptidase" evidence="5">
    <location>
        <begin position="349"/>
        <end position="602"/>
    </location>
</feature>
<comment type="subcellular location">
    <subcellularLocation>
        <location evidence="1">Membrane</location>
    </subcellularLocation>
</comment>
<evidence type="ECO:0000256" key="4">
    <source>
        <dbReference type="SAM" id="SignalP"/>
    </source>
</evidence>
<dbReference type="Proteomes" id="UP000546126">
    <property type="component" value="Unassembled WGS sequence"/>
</dbReference>
<name>A0A7Y6MAX8_9ACTN</name>
<reference evidence="8 9" key="1">
    <citation type="submission" date="2020-06" db="EMBL/GenBank/DDBJ databases">
        <authorList>
            <person name="Chanama M."/>
        </authorList>
    </citation>
    <scope>NUCLEOTIDE SEQUENCE [LARGE SCALE GENOMIC DNA]</scope>
    <source>
        <strain evidence="8 9">TBRC6557</strain>
    </source>
</reference>
<dbReference type="PANTHER" id="PTHR30627">
    <property type="entry name" value="PEPTIDOGLYCAN D,D-TRANSPEPTIDASE"/>
    <property type="match status" value="1"/>
</dbReference>
<dbReference type="PANTHER" id="PTHR30627:SF24">
    <property type="entry name" value="PENICILLIN-BINDING PROTEIN 4B"/>
    <property type="match status" value="1"/>
</dbReference>
<comment type="caution">
    <text evidence="8">The sequence shown here is derived from an EMBL/GenBank/DDBJ whole genome shotgun (WGS) entry which is preliminary data.</text>
</comment>
<dbReference type="InterPro" id="IPR001460">
    <property type="entry name" value="PCN-bd_Tpept"/>
</dbReference>
<dbReference type="EMBL" id="JABWGO010000002">
    <property type="protein sequence ID" value="NUW41132.1"/>
    <property type="molecule type" value="Genomic_DNA"/>
</dbReference>
<dbReference type="SUPFAM" id="SSF56519">
    <property type="entry name" value="Penicillin binding protein dimerisation domain"/>
    <property type="match status" value="1"/>
</dbReference>
<feature type="domain" description="Penicillin-binding protein dimerisation" evidence="6">
    <location>
        <begin position="151"/>
        <end position="306"/>
    </location>
</feature>
<dbReference type="GO" id="GO:0046677">
    <property type="term" value="P:response to antibiotic"/>
    <property type="evidence" value="ECO:0007669"/>
    <property type="project" value="InterPro"/>
</dbReference>
<dbReference type="InterPro" id="IPR005311">
    <property type="entry name" value="PBP_dimer"/>
</dbReference>
<dbReference type="Gene3D" id="3.40.710.10">
    <property type="entry name" value="DD-peptidase/beta-lactamase superfamily"/>
    <property type="match status" value="1"/>
</dbReference>
<dbReference type="Pfam" id="PF00905">
    <property type="entry name" value="Transpeptidase"/>
    <property type="match status" value="1"/>
</dbReference>
<keyword evidence="9" id="KW-1185">Reference proteome</keyword>
<dbReference type="InterPro" id="IPR050515">
    <property type="entry name" value="Beta-lactam/transpept"/>
</dbReference>
<evidence type="ECO:0000259" key="6">
    <source>
        <dbReference type="Pfam" id="PF03717"/>
    </source>
</evidence>
<sequence length="624" mass="66190">MSRPRLRRTLSALATAALAATTLTGCFEESSPHDALRDFLVGWQTGDYELAARRTDGDEAAVRKTLSDVKLQLDAASFRFKIKNVSLNGDESRAEFRAEVDLGENSPLWVYDGVLPLHLVDGLWKVRWSPSVIHPQLKEGQRFAVDPEAIPRQPINDRNGESLQSPQVLFVAGVVPSQLGAQAEEVVQQLAKYTGFPHDRLLNRIRSSPPNQFVPLAHFGRFRYLALKNQLDKIKQLTVQEQPQPLAPKEPKDLIGKVSAITPEDEQKLGGPQRAGDSIGQSGLQKAYQDYLTGSTQTKVVILDAKTGKDVAVLKEWPGRANQSVKTTIDSAVQQAADQAVKQSQTSALVAVDKATGEIRAVATEGMNQEKDALAGKFPAGTTFSIIATDALVKGNVSPKLRLACPAERTVGGARFVETEQAAGVSQPAPTLTENFAKGCVTALASLARLVDAGALAQSAKAFGIGQQWQLPLKSFSGSVGELGSDADKARAIAGQNVQVSPLSMALVAAAVGSGTWRPPVLVTDPKSPDPTGEIAPAPAPQPVPLDPKVRSALTAMMQAGAKGSPAQAGKGQVYGVSAAAGDEGSRQRWFVGWQGDVAVAVLAKNYNPAAIAGDFFGALRDQG</sequence>
<evidence type="ECO:0000313" key="9">
    <source>
        <dbReference type="Proteomes" id="UP000546126"/>
    </source>
</evidence>
<evidence type="ECO:0000259" key="5">
    <source>
        <dbReference type="Pfam" id="PF00905"/>
    </source>
</evidence>
<evidence type="ECO:0000256" key="2">
    <source>
        <dbReference type="ARBA" id="ARBA00007171"/>
    </source>
</evidence>
<dbReference type="GO" id="GO:0071555">
    <property type="term" value="P:cell wall organization"/>
    <property type="evidence" value="ECO:0007669"/>
    <property type="project" value="TreeGrafter"/>
</dbReference>
<dbReference type="SUPFAM" id="SSF56601">
    <property type="entry name" value="beta-lactamase/transpeptidase-like"/>
    <property type="match status" value="1"/>
</dbReference>
<dbReference type="Gene3D" id="3.90.1310.10">
    <property type="entry name" value="Penicillin-binding protein 2a (Domain 2)"/>
    <property type="match status" value="1"/>
</dbReference>
<evidence type="ECO:0000256" key="1">
    <source>
        <dbReference type="ARBA" id="ARBA00004370"/>
    </source>
</evidence>
<dbReference type="AlphaFoldDB" id="A0A7Y6MAX8"/>